<dbReference type="GO" id="GO:0018580">
    <property type="term" value="F:nitronate monooxygenase activity"/>
    <property type="evidence" value="ECO:0007669"/>
    <property type="project" value="InterPro"/>
</dbReference>
<dbReference type="Pfam" id="PF03060">
    <property type="entry name" value="NMO"/>
    <property type="match status" value="1"/>
</dbReference>
<keyword evidence="3" id="KW-0216">Detoxification</keyword>
<protein>
    <recommendedName>
        <fullName evidence="11">Nitronate monooxygenase</fullName>
    </recommendedName>
    <alternativeName>
        <fullName evidence="9">Propionate 3-nitronate monooxygenase</fullName>
    </alternativeName>
</protein>
<dbReference type="PANTHER" id="PTHR42747:SF3">
    <property type="entry name" value="NITRONATE MONOOXYGENASE-RELATED"/>
    <property type="match status" value="1"/>
</dbReference>
<comment type="similarity">
    <text evidence="2">Belongs to the nitronate monooxygenase family. NMO class I subfamily.</text>
</comment>
<dbReference type="AlphaFoldDB" id="A0A8J6ITY3"/>
<evidence type="ECO:0000256" key="4">
    <source>
        <dbReference type="ARBA" id="ARBA00022630"/>
    </source>
</evidence>
<comment type="cofactor">
    <cofactor evidence="1">
        <name>FMN</name>
        <dbReference type="ChEBI" id="CHEBI:58210"/>
    </cofactor>
</comment>
<keyword evidence="6" id="KW-0547">Nucleotide-binding</keyword>
<dbReference type="SUPFAM" id="SSF51412">
    <property type="entry name" value="Inosine monophosphate dehydrogenase (IMPDH)"/>
    <property type="match status" value="1"/>
</dbReference>
<dbReference type="GO" id="GO:0009636">
    <property type="term" value="P:response to toxic substance"/>
    <property type="evidence" value="ECO:0007669"/>
    <property type="project" value="UniProtKB-KW"/>
</dbReference>
<evidence type="ECO:0000256" key="8">
    <source>
        <dbReference type="ARBA" id="ARBA00023033"/>
    </source>
</evidence>
<evidence type="ECO:0000313" key="13">
    <source>
        <dbReference type="Proteomes" id="UP000601768"/>
    </source>
</evidence>
<comment type="caution">
    <text evidence="12">The sequence shown here is derived from an EMBL/GenBank/DDBJ whole genome shotgun (WGS) entry which is preliminary data.</text>
</comment>
<evidence type="ECO:0000313" key="12">
    <source>
        <dbReference type="EMBL" id="MBC3765566.1"/>
    </source>
</evidence>
<reference evidence="12" key="2">
    <citation type="submission" date="2020-08" db="EMBL/GenBank/DDBJ databases">
        <authorList>
            <person name="Lai Q."/>
        </authorList>
    </citation>
    <scope>NUCLEOTIDE SEQUENCE</scope>
    <source>
        <strain evidence="12">S27-2</strain>
    </source>
</reference>
<reference evidence="12" key="1">
    <citation type="journal article" date="2018" name="Int. J. Syst. Evol. Microbiol.">
        <title>Neptunicella marina gen. nov., sp. nov., isolated from surface seawater.</title>
        <authorList>
            <person name="Liu X."/>
            <person name="Lai Q."/>
            <person name="Du Y."/>
            <person name="Zhang X."/>
            <person name="Liu Z."/>
            <person name="Sun F."/>
            <person name="Shao Z."/>
        </authorList>
    </citation>
    <scope>NUCLEOTIDE SEQUENCE</scope>
    <source>
        <strain evidence="12">S27-2</strain>
    </source>
</reference>
<accession>A0A8J6ITY3</accession>
<evidence type="ECO:0000256" key="1">
    <source>
        <dbReference type="ARBA" id="ARBA00001917"/>
    </source>
</evidence>
<comment type="catalytic activity">
    <reaction evidence="10">
        <text>3 propionate 3-nitronate + 3 O2 + H2O = 3 3-oxopropanoate + 2 nitrate + nitrite + H2O2 + 3 H(+)</text>
        <dbReference type="Rhea" id="RHEA:57332"/>
        <dbReference type="ChEBI" id="CHEBI:15377"/>
        <dbReference type="ChEBI" id="CHEBI:15378"/>
        <dbReference type="ChEBI" id="CHEBI:15379"/>
        <dbReference type="ChEBI" id="CHEBI:16240"/>
        <dbReference type="ChEBI" id="CHEBI:16301"/>
        <dbReference type="ChEBI" id="CHEBI:17632"/>
        <dbReference type="ChEBI" id="CHEBI:33190"/>
        <dbReference type="ChEBI" id="CHEBI:136067"/>
    </reaction>
</comment>
<keyword evidence="4" id="KW-0285">Flavoprotein</keyword>
<evidence type="ECO:0000256" key="9">
    <source>
        <dbReference type="ARBA" id="ARBA00031155"/>
    </source>
</evidence>
<keyword evidence="13" id="KW-1185">Reference proteome</keyword>
<dbReference type="CDD" id="cd04730">
    <property type="entry name" value="NPD_like"/>
    <property type="match status" value="1"/>
</dbReference>
<gene>
    <name evidence="12" type="ORF">H8B19_06735</name>
</gene>
<evidence type="ECO:0000256" key="2">
    <source>
        <dbReference type="ARBA" id="ARBA00009881"/>
    </source>
</evidence>
<sequence>MVGVSTPTLAAAVSNAGALGSIGIGASSLTQAREMILATRQLTSRPFNVNLFCHRPAVANREQEANWLAYLAPHFARLNLPVPSTINAAYASFVESPAMLELLLELKPSVVSFHFGLASVANIQQLQQAGIVVLACVTNINELSAAEQAGVDAVVAQGAEAGGHRGMFDPSEPDTMQPLNELLTQLLPASSIPVIAAGGIMQGQQITRLMQMGVAGAQLGTAFILCPESAANSAYRQKLQSPAAANTQFTSCISGRPARGMVNRLYLDDDLNRPDIADYPIAYSAAKKLAATAIQHNDDSYSAQWAGQGAPLAQAMPAAELVKQLVAQMARAD</sequence>
<evidence type="ECO:0000256" key="7">
    <source>
        <dbReference type="ARBA" id="ARBA00023002"/>
    </source>
</evidence>
<evidence type="ECO:0000256" key="10">
    <source>
        <dbReference type="ARBA" id="ARBA00049401"/>
    </source>
</evidence>
<dbReference type="PANTHER" id="PTHR42747">
    <property type="entry name" value="NITRONATE MONOOXYGENASE-RELATED"/>
    <property type="match status" value="1"/>
</dbReference>
<keyword evidence="7" id="KW-0560">Oxidoreductase</keyword>
<dbReference type="InterPro" id="IPR013785">
    <property type="entry name" value="Aldolase_TIM"/>
</dbReference>
<dbReference type="Proteomes" id="UP000601768">
    <property type="component" value="Unassembled WGS sequence"/>
</dbReference>
<evidence type="ECO:0000256" key="3">
    <source>
        <dbReference type="ARBA" id="ARBA00022575"/>
    </source>
</evidence>
<dbReference type="InterPro" id="IPR004136">
    <property type="entry name" value="NMO"/>
</dbReference>
<dbReference type="GO" id="GO:0000166">
    <property type="term" value="F:nucleotide binding"/>
    <property type="evidence" value="ECO:0007669"/>
    <property type="project" value="UniProtKB-KW"/>
</dbReference>
<evidence type="ECO:0000256" key="6">
    <source>
        <dbReference type="ARBA" id="ARBA00022741"/>
    </source>
</evidence>
<evidence type="ECO:0000256" key="5">
    <source>
        <dbReference type="ARBA" id="ARBA00022643"/>
    </source>
</evidence>
<dbReference type="Gene3D" id="3.20.20.70">
    <property type="entry name" value="Aldolase class I"/>
    <property type="match status" value="1"/>
</dbReference>
<name>A0A8J6ITY3_9ALTE</name>
<keyword evidence="5" id="KW-0288">FMN</keyword>
<keyword evidence="8 12" id="KW-0503">Monooxygenase</keyword>
<dbReference type="FunFam" id="3.20.20.70:FF:000154">
    <property type="entry name" value="Probable nitronate monooxygenase"/>
    <property type="match status" value="1"/>
</dbReference>
<dbReference type="EMBL" id="JACNEP010000004">
    <property type="protein sequence ID" value="MBC3765566.1"/>
    <property type="molecule type" value="Genomic_DNA"/>
</dbReference>
<organism evidence="12 13">
    <name type="scientific">Neptunicella marina</name>
    <dbReference type="NCBI Taxonomy" id="2125989"/>
    <lineage>
        <taxon>Bacteria</taxon>
        <taxon>Pseudomonadati</taxon>
        <taxon>Pseudomonadota</taxon>
        <taxon>Gammaproteobacteria</taxon>
        <taxon>Alteromonadales</taxon>
        <taxon>Alteromonadaceae</taxon>
        <taxon>Neptunicella</taxon>
    </lineage>
</organism>
<evidence type="ECO:0000256" key="11">
    <source>
        <dbReference type="ARBA" id="ARBA00067136"/>
    </source>
</evidence>
<proteinExistence type="inferred from homology"/>